<dbReference type="EMBL" id="AP018738">
    <property type="protein sequence ID" value="BBE51409.1"/>
    <property type="molecule type" value="Genomic_DNA"/>
</dbReference>
<protein>
    <submittedName>
        <fullName evidence="1">Uncharacterized protein</fullName>
    </submittedName>
</protein>
<reference evidence="1 2" key="1">
    <citation type="submission" date="2018-06" db="EMBL/GenBank/DDBJ databases">
        <title>OYT1 Genome Sequencing.</title>
        <authorList>
            <person name="Kato S."/>
            <person name="Itoh T."/>
            <person name="Ohkuma M."/>
        </authorList>
    </citation>
    <scope>NUCLEOTIDE SEQUENCE [LARGE SCALE GENOMIC DNA]</scope>
    <source>
        <strain evidence="1 2">OYT1</strain>
    </source>
</reference>
<name>A0A2Z6GDK2_9PROT</name>
<dbReference type="AlphaFoldDB" id="A0A2Z6GDK2"/>
<sequence>MRTAAHTRIRTEKLDEIGFMGADYQGKSQAVSIQAQASARHRTILEA</sequence>
<evidence type="ECO:0000313" key="1">
    <source>
        <dbReference type="EMBL" id="BBE51409.1"/>
    </source>
</evidence>
<gene>
    <name evidence="1" type="ORF">OYT1_ch1882</name>
</gene>
<proteinExistence type="predicted"/>
<dbReference type="KEGG" id="fam:OYT1_ch1882"/>
<organism evidence="1 2">
    <name type="scientific">Ferriphaselus amnicola</name>
    <dbReference type="NCBI Taxonomy" id="1188319"/>
    <lineage>
        <taxon>Bacteria</taxon>
        <taxon>Pseudomonadati</taxon>
        <taxon>Pseudomonadota</taxon>
        <taxon>Betaproteobacteria</taxon>
        <taxon>Nitrosomonadales</taxon>
        <taxon>Gallionellaceae</taxon>
        <taxon>Ferriphaselus</taxon>
    </lineage>
</organism>
<accession>A0A2Z6GDK2</accession>
<evidence type="ECO:0000313" key="2">
    <source>
        <dbReference type="Proteomes" id="UP000033070"/>
    </source>
</evidence>
<keyword evidence="2" id="KW-1185">Reference proteome</keyword>
<dbReference type="Proteomes" id="UP000033070">
    <property type="component" value="Chromosome"/>
</dbReference>